<keyword evidence="3" id="KW-1185">Reference proteome</keyword>
<dbReference type="EMBL" id="VLKF01000001">
    <property type="protein sequence ID" value="TWH74160.1"/>
    <property type="molecule type" value="Genomic_DNA"/>
</dbReference>
<organism evidence="2 3">
    <name type="scientific">Modestobacter roseus</name>
    <dbReference type="NCBI Taxonomy" id="1181884"/>
    <lineage>
        <taxon>Bacteria</taxon>
        <taxon>Bacillati</taxon>
        <taxon>Actinomycetota</taxon>
        <taxon>Actinomycetes</taxon>
        <taxon>Geodermatophilales</taxon>
        <taxon>Geodermatophilaceae</taxon>
        <taxon>Modestobacter</taxon>
    </lineage>
</organism>
<dbReference type="GO" id="GO:0005737">
    <property type="term" value="C:cytoplasm"/>
    <property type="evidence" value="ECO:0007669"/>
    <property type="project" value="TreeGrafter"/>
</dbReference>
<dbReference type="InterPro" id="IPR051908">
    <property type="entry name" value="Ribosomal_N-acetyltransferase"/>
</dbReference>
<dbReference type="Proteomes" id="UP000321490">
    <property type="component" value="Unassembled WGS sequence"/>
</dbReference>
<name>A0A562ITJ4_9ACTN</name>
<dbReference type="OrthoDB" id="9795188at2"/>
<dbReference type="Gene3D" id="3.40.630.30">
    <property type="match status" value="1"/>
</dbReference>
<proteinExistence type="predicted"/>
<keyword evidence="2" id="KW-0808">Transferase</keyword>
<evidence type="ECO:0000313" key="2">
    <source>
        <dbReference type="EMBL" id="TWH74160.1"/>
    </source>
</evidence>
<evidence type="ECO:0000313" key="3">
    <source>
        <dbReference type="Proteomes" id="UP000321490"/>
    </source>
</evidence>
<dbReference type="SUPFAM" id="SSF55729">
    <property type="entry name" value="Acyl-CoA N-acyltransferases (Nat)"/>
    <property type="match status" value="1"/>
</dbReference>
<protein>
    <submittedName>
        <fullName evidence="2">RimJ/RimL family protein N-acetyltransferase</fullName>
    </submittedName>
</protein>
<gene>
    <name evidence="2" type="ORF">JD78_02695</name>
</gene>
<dbReference type="RefSeq" id="WP_153358991.1">
    <property type="nucleotide sequence ID" value="NZ_JABGDC010000048.1"/>
</dbReference>
<dbReference type="GO" id="GO:0008999">
    <property type="term" value="F:protein-N-terminal-alanine acetyltransferase activity"/>
    <property type="evidence" value="ECO:0007669"/>
    <property type="project" value="TreeGrafter"/>
</dbReference>
<dbReference type="InterPro" id="IPR000182">
    <property type="entry name" value="GNAT_dom"/>
</dbReference>
<sequence>MLDVSGIDLTTEVVRTERLVLRPYRPDDVDAVLAACQDPDIGRWIPAVGPAYGRDDAVAWVTREAPAERAAGTGLTVAIEADGEFVGSTGVHRIGQHPLGPEVGYWIAAGARGRGYAAEAAHAMAEWALGLGASRVYLVADVGNTGSQSVARRAGFTQEGVLRSYLHYADGRAADAALFSRLPGD</sequence>
<accession>A0A562ITJ4</accession>
<dbReference type="PANTHER" id="PTHR43441:SF10">
    <property type="entry name" value="ACETYLTRANSFERASE"/>
    <property type="match status" value="1"/>
</dbReference>
<reference evidence="2 3" key="1">
    <citation type="submission" date="2019-07" db="EMBL/GenBank/DDBJ databases">
        <title>R&amp;d 2014.</title>
        <authorList>
            <person name="Klenk H.-P."/>
        </authorList>
    </citation>
    <scope>NUCLEOTIDE SEQUENCE [LARGE SCALE GENOMIC DNA]</scope>
    <source>
        <strain evidence="2 3">DSM 45764</strain>
    </source>
</reference>
<dbReference type="InterPro" id="IPR016181">
    <property type="entry name" value="Acyl_CoA_acyltransferase"/>
</dbReference>
<dbReference type="PROSITE" id="PS51186">
    <property type="entry name" value="GNAT"/>
    <property type="match status" value="1"/>
</dbReference>
<feature type="domain" description="N-acetyltransferase" evidence="1">
    <location>
        <begin position="19"/>
        <end position="185"/>
    </location>
</feature>
<dbReference type="GO" id="GO:1990189">
    <property type="term" value="F:protein N-terminal-serine acetyltransferase activity"/>
    <property type="evidence" value="ECO:0007669"/>
    <property type="project" value="TreeGrafter"/>
</dbReference>
<dbReference type="AlphaFoldDB" id="A0A562ITJ4"/>
<evidence type="ECO:0000259" key="1">
    <source>
        <dbReference type="PROSITE" id="PS51186"/>
    </source>
</evidence>
<comment type="caution">
    <text evidence="2">The sequence shown here is derived from an EMBL/GenBank/DDBJ whole genome shotgun (WGS) entry which is preliminary data.</text>
</comment>
<dbReference type="PANTHER" id="PTHR43441">
    <property type="entry name" value="RIBOSOMAL-PROTEIN-SERINE ACETYLTRANSFERASE"/>
    <property type="match status" value="1"/>
</dbReference>
<dbReference type="Pfam" id="PF13302">
    <property type="entry name" value="Acetyltransf_3"/>
    <property type="match status" value="1"/>
</dbReference>